<dbReference type="EMBL" id="DQAY01000103">
    <property type="protein sequence ID" value="HCO24572.1"/>
    <property type="molecule type" value="Genomic_DNA"/>
</dbReference>
<dbReference type="AlphaFoldDB" id="A0A3D3R907"/>
<feature type="transmembrane region" description="Helical" evidence="1">
    <location>
        <begin position="38"/>
        <end position="59"/>
    </location>
</feature>
<organism evidence="2 3">
    <name type="scientific">Gimesia maris</name>
    <dbReference type="NCBI Taxonomy" id="122"/>
    <lineage>
        <taxon>Bacteria</taxon>
        <taxon>Pseudomonadati</taxon>
        <taxon>Planctomycetota</taxon>
        <taxon>Planctomycetia</taxon>
        <taxon>Planctomycetales</taxon>
        <taxon>Planctomycetaceae</taxon>
        <taxon>Gimesia</taxon>
    </lineage>
</organism>
<reference evidence="2 3" key="1">
    <citation type="journal article" date="2018" name="Nat. Biotechnol.">
        <title>A standardized bacterial taxonomy based on genome phylogeny substantially revises the tree of life.</title>
        <authorList>
            <person name="Parks D.H."/>
            <person name="Chuvochina M."/>
            <person name="Waite D.W."/>
            <person name="Rinke C."/>
            <person name="Skarshewski A."/>
            <person name="Chaumeil P.A."/>
            <person name="Hugenholtz P."/>
        </authorList>
    </citation>
    <scope>NUCLEOTIDE SEQUENCE [LARGE SCALE GENOMIC DNA]</scope>
    <source>
        <strain evidence="2">UBA9375</strain>
    </source>
</reference>
<feature type="transmembrane region" description="Helical" evidence="1">
    <location>
        <begin position="6"/>
        <end position="26"/>
    </location>
</feature>
<accession>A0A3D3R907</accession>
<protein>
    <submittedName>
        <fullName evidence="2">Uncharacterized protein</fullName>
    </submittedName>
</protein>
<name>A0A3D3R907_9PLAN</name>
<sequence length="304" mass="34287">MMVGILELLILMVVVPVIILIFAAIFRYVSRKSGLLQFMFAALAMMGVLLLVFLSVFSVRVGSSSATQVAQESTVVSPQEVENPVRLDPKMKGIQAEIPQAAGQEKINDNQPLVASKPFQLQKTVKNTPSQQKDAELPDWVVEGIHSAVLEETNLINNSRPVFQSGLFATREEALQDALAKARQQMQTNLMMREPWLKNNVWQLEPELFRQTAYRRPHFQTVEHDFGDVLKSGKSFKQDMFRAYVEIENTPVVRQQLLTRWKQNIGNERSLWVGGVFGLMTLMCIGAAVYLRTDSDQATIHSSH</sequence>
<proteinExistence type="predicted"/>
<feature type="transmembrane region" description="Helical" evidence="1">
    <location>
        <begin position="271"/>
        <end position="291"/>
    </location>
</feature>
<keyword evidence="1" id="KW-0472">Membrane</keyword>
<gene>
    <name evidence="2" type="ORF">DIT97_16655</name>
</gene>
<keyword evidence="1" id="KW-1133">Transmembrane helix</keyword>
<evidence type="ECO:0000256" key="1">
    <source>
        <dbReference type="SAM" id="Phobius"/>
    </source>
</evidence>
<evidence type="ECO:0000313" key="2">
    <source>
        <dbReference type="EMBL" id="HCO24572.1"/>
    </source>
</evidence>
<keyword evidence="1" id="KW-0812">Transmembrane</keyword>
<dbReference type="Proteomes" id="UP000263642">
    <property type="component" value="Unassembled WGS sequence"/>
</dbReference>
<evidence type="ECO:0000313" key="3">
    <source>
        <dbReference type="Proteomes" id="UP000263642"/>
    </source>
</evidence>
<comment type="caution">
    <text evidence="2">The sequence shown here is derived from an EMBL/GenBank/DDBJ whole genome shotgun (WGS) entry which is preliminary data.</text>
</comment>